<dbReference type="EC" id="1.17.1.4" evidence="4"/>
<dbReference type="InterPro" id="IPR036856">
    <property type="entry name" value="Ald_Oxase/Xan_DH_a/b_sf"/>
</dbReference>
<protein>
    <submittedName>
        <fullName evidence="4">Xanthine dehydrogenase YagR molybdenum-binding subunit</fullName>
        <ecNumber evidence="4">1.17.1.4</ecNumber>
    </submittedName>
</protein>
<reference evidence="4 5" key="1">
    <citation type="submission" date="2020-08" db="EMBL/GenBank/DDBJ databases">
        <title>The Agave Microbiome: Exploring the role of microbial communities in plant adaptations to desert environments.</title>
        <authorList>
            <person name="Partida-Martinez L.P."/>
        </authorList>
    </citation>
    <scope>NUCLEOTIDE SEQUENCE [LARGE SCALE GENOMIC DNA]</scope>
    <source>
        <strain evidence="4 5">AS3.13</strain>
    </source>
</reference>
<dbReference type="SMART" id="SM01008">
    <property type="entry name" value="Ald_Xan_dh_C"/>
    <property type="match status" value="1"/>
</dbReference>
<dbReference type="InterPro" id="IPR046867">
    <property type="entry name" value="AldOxase/xan_DH_MoCoBD2"/>
</dbReference>
<dbReference type="Pfam" id="PF01315">
    <property type="entry name" value="Ald_Xan_dh_C"/>
    <property type="match status" value="1"/>
</dbReference>
<dbReference type="EMBL" id="JACHBT010000001">
    <property type="protein sequence ID" value="MBB6503161.1"/>
    <property type="molecule type" value="Genomic_DNA"/>
</dbReference>
<comment type="caution">
    <text evidence="4">The sequence shown here is derived from an EMBL/GenBank/DDBJ whole genome shotgun (WGS) entry which is preliminary data.</text>
</comment>
<dbReference type="RefSeq" id="WP_184503718.1">
    <property type="nucleotide sequence ID" value="NZ_JACHBT010000001.1"/>
</dbReference>
<dbReference type="Pfam" id="PF02738">
    <property type="entry name" value="MoCoBD_1"/>
    <property type="match status" value="1"/>
</dbReference>
<dbReference type="InterPro" id="IPR008274">
    <property type="entry name" value="AldOxase/xan_DH_MoCoBD1"/>
</dbReference>
<dbReference type="Gene3D" id="3.30.365.10">
    <property type="entry name" value="Aldehyde oxidase/xanthine dehydrogenase, molybdopterin binding domain"/>
    <property type="match status" value="4"/>
</dbReference>
<evidence type="ECO:0000313" key="5">
    <source>
        <dbReference type="Proteomes" id="UP000522313"/>
    </source>
</evidence>
<gene>
    <name evidence="4" type="ORF">F4693_000110</name>
</gene>
<keyword evidence="1" id="KW-0500">Molybdenum</keyword>
<proteinExistence type="predicted"/>
<evidence type="ECO:0000313" key="4">
    <source>
        <dbReference type="EMBL" id="MBB6503161.1"/>
    </source>
</evidence>
<dbReference type="PANTHER" id="PTHR11908:SF132">
    <property type="entry name" value="ALDEHYDE OXIDASE 1-RELATED"/>
    <property type="match status" value="1"/>
</dbReference>
<keyword evidence="2 4" id="KW-0560">Oxidoreductase</keyword>
<dbReference type="InterPro" id="IPR037165">
    <property type="entry name" value="AldOxase/xan_DH_Mopterin-bd_sf"/>
</dbReference>
<dbReference type="GO" id="GO:0004854">
    <property type="term" value="F:xanthine dehydrogenase activity"/>
    <property type="evidence" value="ECO:0007669"/>
    <property type="project" value="UniProtKB-EC"/>
</dbReference>
<dbReference type="Proteomes" id="UP000522313">
    <property type="component" value="Unassembled WGS sequence"/>
</dbReference>
<dbReference type="GO" id="GO:0005506">
    <property type="term" value="F:iron ion binding"/>
    <property type="evidence" value="ECO:0007669"/>
    <property type="project" value="InterPro"/>
</dbReference>
<dbReference type="Gene3D" id="3.90.1170.50">
    <property type="entry name" value="Aldehyde oxidase/xanthine dehydrogenase, a/b hammerhead"/>
    <property type="match status" value="1"/>
</dbReference>
<dbReference type="PANTHER" id="PTHR11908">
    <property type="entry name" value="XANTHINE DEHYDROGENASE"/>
    <property type="match status" value="1"/>
</dbReference>
<dbReference type="SUPFAM" id="SSF54665">
    <property type="entry name" value="CO dehydrogenase molybdoprotein N-domain-like"/>
    <property type="match status" value="1"/>
</dbReference>
<dbReference type="SUPFAM" id="SSF56003">
    <property type="entry name" value="Molybdenum cofactor-binding domain"/>
    <property type="match status" value="1"/>
</dbReference>
<reference evidence="4 5" key="2">
    <citation type="submission" date="2020-08" db="EMBL/GenBank/DDBJ databases">
        <authorList>
            <person name="Partida-Martinez L."/>
            <person name="Huntemann M."/>
            <person name="Clum A."/>
            <person name="Wang J."/>
            <person name="Palaniappan K."/>
            <person name="Ritter S."/>
            <person name="Chen I.-M."/>
            <person name="Stamatis D."/>
            <person name="Reddy T."/>
            <person name="O'Malley R."/>
            <person name="Daum C."/>
            <person name="Shapiro N."/>
            <person name="Ivanova N."/>
            <person name="Kyrpides N."/>
            <person name="Woyke T."/>
        </authorList>
    </citation>
    <scope>NUCLEOTIDE SEQUENCE [LARGE SCALE GENOMIC DNA]</scope>
    <source>
        <strain evidence="4 5">AS3.13</strain>
    </source>
</reference>
<sequence length="780" mass="82384">MSIVDDAKQAAQGLMMGAMQKLVPLAPDSWIPGGVPDPLIARKHGLIGTPVSRLDGALKVKGAAGFAAEYRFENMAYAALVYAPIARGRVAAIDSAAAEAAPGVVLVMTHLNAPRMKNMPVFGSSPNAVGPHNLPVLQDDRIHWNGQPVACVLAETQEQADHAASLLNVRYDAEPSTTTVAGAVANGTEQAMFFGQPLRNDVGDAEALLAAAPVKVDQTYRTPRHNHNPIEPHAATIAWVEDGLVIHDASQMVSQQAESIGAVFGLAADKVRLSSPYVGGGFGSKGLWDHQVIGAAAAKLAGRPVRITLSREGVYRTVGGRTLTEQRVAIGAQKDGTFDAIVHTGLSVMTPHNNMPEPFILGTRCTYAARSFALKVEVARMNMLANTFMRAPGEAVGTFALEVAVDELAVELGIDPVELRILNEPDKDPLSGVPFSSRHIVTAWRQGAARFGWAGRDPRAGVRREGEWLVGTGCATGTYPYYRMPGAEARITLTRDGDAVRAQVEVAAAEMGMGTSTTTAIVAAERLGLPIEQVEVGYGDSAIPGAIMAGGSQQTAAIGAAVIAAHNALVADLLKLAGNDSPLAGLSADEVGSIDGGLASRTDPARRESYASILSRAQRGAVSVTKAGSMPLELMHWSMHSHSAIFCEVRVNAVTGELRVSRLLGSFDCGRILNPRTAASQFRGGMIMGLGMALMEETQFDERNGRIMNPSLAEYHLPVHMDVPEIEVLWTDIPDPHTPMGAHGIGEIGITGVAAAVANAVWHATGKRVRELPITLDKLL</sequence>
<organism evidence="4 5">
    <name type="scientific">Sphingomonas endophytica</name>
    <dbReference type="NCBI Taxonomy" id="869719"/>
    <lineage>
        <taxon>Bacteria</taxon>
        <taxon>Pseudomonadati</taxon>
        <taxon>Pseudomonadota</taxon>
        <taxon>Alphaproteobacteria</taxon>
        <taxon>Sphingomonadales</taxon>
        <taxon>Sphingomonadaceae</taxon>
        <taxon>Sphingomonas</taxon>
    </lineage>
</organism>
<accession>A0A7X0MLJ9</accession>
<dbReference type="AlphaFoldDB" id="A0A7X0MLJ9"/>
<evidence type="ECO:0000256" key="2">
    <source>
        <dbReference type="ARBA" id="ARBA00023002"/>
    </source>
</evidence>
<evidence type="ECO:0000259" key="3">
    <source>
        <dbReference type="SMART" id="SM01008"/>
    </source>
</evidence>
<name>A0A7X0MLJ9_9SPHN</name>
<evidence type="ECO:0000256" key="1">
    <source>
        <dbReference type="ARBA" id="ARBA00022505"/>
    </source>
</evidence>
<dbReference type="InterPro" id="IPR000674">
    <property type="entry name" value="Ald_Oxase/Xan_DH_a/b"/>
</dbReference>
<dbReference type="InterPro" id="IPR016208">
    <property type="entry name" value="Ald_Oxase/xanthine_DH-like"/>
</dbReference>
<dbReference type="Pfam" id="PF20256">
    <property type="entry name" value="MoCoBD_2"/>
    <property type="match status" value="1"/>
</dbReference>
<feature type="domain" description="Aldehyde oxidase/xanthine dehydrogenase a/b hammerhead" evidence="3">
    <location>
        <begin position="61"/>
        <end position="175"/>
    </location>
</feature>